<dbReference type="InterPro" id="IPR011009">
    <property type="entry name" value="Kinase-like_dom_sf"/>
</dbReference>
<evidence type="ECO:0008006" key="3">
    <source>
        <dbReference type="Google" id="ProtNLM"/>
    </source>
</evidence>
<reference evidence="1 2" key="1">
    <citation type="journal article" date="2018" name="Int. J. Syst. Evol. Microbiol.">
        <title>Lactobacillus paragasseri sp. nov., a sister taxon of Lactobacillus gasseri, based on whole-genome sequence analyses.</title>
        <authorList>
            <person name="Tanizawa Y."/>
            <person name="Tada I."/>
            <person name="Kobayashi H."/>
            <person name="Endo A."/>
            <person name="Maeno S."/>
            <person name="Toyoda A."/>
            <person name="Arita M."/>
            <person name="Nakamura Y."/>
            <person name="Sakamoto M."/>
            <person name="Ohkuma M."/>
            <person name="Tohno M."/>
        </authorList>
    </citation>
    <scope>NUCLEOTIDE SEQUENCE [LARGE SCALE GENOMIC DNA]</scope>
    <source>
        <strain evidence="1 2">JCM 1025</strain>
    </source>
</reference>
<dbReference type="RefSeq" id="WP_113774714.1">
    <property type="nucleotide sequence ID" value="NZ_BEXJ01000006.1"/>
</dbReference>
<dbReference type="Proteomes" id="UP000250668">
    <property type="component" value="Unassembled WGS sequence"/>
</dbReference>
<sequence length="325" mass="37887">MMKKLESRNFNVVIENNDYIIKTGKSNKINCEYQWLEHVNQMLGPNDLFPDVKLEKTGTYSYLKIHGKILADVFRREGISEQKQIDIIQKVLKLTQTYQRGNVSVKHAEELARQVYLTNTMKRLQNWYKFESIKMQPIYVNKVKIPPFIEIKPKFDRLIHKNLLQNINRYWGIIHGDLNFTNIIINKSKIHFIDPKGSFGGAPSLFGDTRYDLAKLRQCYEGNYDLIALKRVKIRKSDNGLTILLPPVLSLKTVNKMDCILSQFALAKEFKLIEAIQFFSMIPLHNEDENAQLYFYSKAMALAWNLISQTKSEDNNKVEIFVNGD</sequence>
<dbReference type="SUPFAM" id="SSF56112">
    <property type="entry name" value="Protein kinase-like (PK-like)"/>
    <property type="match status" value="1"/>
</dbReference>
<name>A0AB33ZXZ4_LACGS</name>
<protein>
    <recommendedName>
        <fullName evidence="3">Aminoglycoside phosphotransferase domain-containing protein</fullName>
    </recommendedName>
</protein>
<comment type="caution">
    <text evidence="1">The sequence shown here is derived from an EMBL/GenBank/DDBJ whole genome shotgun (WGS) entry which is preliminary data.</text>
</comment>
<proteinExistence type="predicted"/>
<organism evidence="1 2">
    <name type="scientific">Lactobacillus gasseri</name>
    <dbReference type="NCBI Taxonomy" id="1596"/>
    <lineage>
        <taxon>Bacteria</taxon>
        <taxon>Bacillati</taxon>
        <taxon>Bacillota</taxon>
        <taxon>Bacilli</taxon>
        <taxon>Lactobacillales</taxon>
        <taxon>Lactobacillaceae</taxon>
        <taxon>Lactobacillus</taxon>
    </lineage>
</organism>
<dbReference type="EMBL" id="BEXJ01000006">
    <property type="protein sequence ID" value="GBA98062.1"/>
    <property type="molecule type" value="Genomic_DNA"/>
</dbReference>
<gene>
    <name evidence="1" type="ORF">LJCM1025_17790</name>
</gene>
<dbReference type="AlphaFoldDB" id="A0AB33ZXZ4"/>
<evidence type="ECO:0000313" key="2">
    <source>
        <dbReference type="Proteomes" id="UP000250668"/>
    </source>
</evidence>
<accession>A0AB33ZXZ4</accession>
<evidence type="ECO:0000313" key="1">
    <source>
        <dbReference type="EMBL" id="GBA98062.1"/>
    </source>
</evidence>